<dbReference type="EMBL" id="JH000042">
    <property type="protein sequence ID" value="EGV95427.1"/>
    <property type="molecule type" value="Genomic_DNA"/>
</dbReference>
<evidence type="ECO:0000313" key="2">
    <source>
        <dbReference type="Proteomes" id="UP000001075"/>
    </source>
</evidence>
<evidence type="ECO:0000313" key="1">
    <source>
        <dbReference type="EMBL" id="EGV95427.1"/>
    </source>
</evidence>
<organism evidence="1 2">
    <name type="scientific">Cricetulus griseus</name>
    <name type="common">Chinese hamster</name>
    <name type="synonym">Cricetulus barabensis griseus</name>
    <dbReference type="NCBI Taxonomy" id="10029"/>
    <lineage>
        <taxon>Eukaryota</taxon>
        <taxon>Metazoa</taxon>
        <taxon>Chordata</taxon>
        <taxon>Craniata</taxon>
        <taxon>Vertebrata</taxon>
        <taxon>Euteleostomi</taxon>
        <taxon>Mammalia</taxon>
        <taxon>Eutheria</taxon>
        <taxon>Euarchontoglires</taxon>
        <taxon>Glires</taxon>
        <taxon>Rodentia</taxon>
        <taxon>Myomorpha</taxon>
        <taxon>Muroidea</taxon>
        <taxon>Cricetidae</taxon>
        <taxon>Cricetinae</taxon>
        <taxon>Cricetulus</taxon>
    </lineage>
</organism>
<name>G3GVP5_CRIGR</name>
<gene>
    <name evidence="1" type="ORF">I79_001792</name>
</gene>
<dbReference type="AlphaFoldDB" id="G3GVP5"/>
<accession>G3GVP5</accession>
<proteinExistence type="predicted"/>
<dbReference type="Proteomes" id="UP000001075">
    <property type="component" value="Unassembled WGS sequence"/>
</dbReference>
<reference evidence="2" key="1">
    <citation type="journal article" date="2011" name="Nat. Biotechnol.">
        <title>The genomic sequence of the Chinese hamster ovary (CHO)-K1 cell line.</title>
        <authorList>
            <person name="Xu X."/>
            <person name="Nagarajan H."/>
            <person name="Lewis N.E."/>
            <person name="Pan S."/>
            <person name="Cai Z."/>
            <person name="Liu X."/>
            <person name="Chen W."/>
            <person name="Xie M."/>
            <person name="Wang W."/>
            <person name="Hammond S."/>
            <person name="Andersen M.R."/>
            <person name="Neff N."/>
            <person name="Passarelli B."/>
            <person name="Koh W."/>
            <person name="Fan H.C."/>
            <person name="Wang J."/>
            <person name="Gui Y."/>
            <person name="Lee K.H."/>
            <person name="Betenbaugh M.J."/>
            <person name="Quake S.R."/>
            <person name="Famili I."/>
            <person name="Palsson B.O."/>
            <person name="Wang J."/>
        </authorList>
    </citation>
    <scope>NUCLEOTIDE SEQUENCE [LARGE SCALE GENOMIC DNA]</scope>
    <source>
        <strain evidence="2">CHO K1 cell line</strain>
    </source>
</reference>
<sequence length="56" mass="5900">MSALRGRPNSNPLPFCPSGKAAIGEVNDSGSNGLSKINKIVILFATTGTLKEQRLE</sequence>
<protein>
    <submittedName>
        <fullName evidence="1">Uncharacterized protein</fullName>
    </submittedName>
</protein>
<dbReference type="InParanoid" id="G3GVP5"/>